<keyword evidence="2" id="KW-1185">Reference proteome</keyword>
<evidence type="ECO:0000313" key="1">
    <source>
        <dbReference type="EMBL" id="KAB7885964.1"/>
    </source>
</evidence>
<comment type="caution">
    <text evidence="1">The sequence shown here is derived from an EMBL/GenBank/DDBJ whole genome shotgun (WGS) entry which is preliminary data.</text>
</comment>
<accession>A0ABQ6VIX2</accession>
<dbReference type="Proteomes" id="UP000461010">
    <property type="component" value="Unassembled WGS sequence"/>
</dbReference>
<proteinExistence type="predicted"/>
<evidence type="ECO:0000313" key="2">
    <source>
        <dbReference type="Proteomes" id="UP000461010"/>
    </source>
</evidence>
<organism evidence="1 2">
    <name type="scientific">Poseidonibacter ostreae</name>
    <dbReference type="NCBI Taxonomy" id="2654171"/>
    <lineage>
        <taxon>Bacteria</taxon>
        <taxon>Pseudomonadati</taxon>
        <taxon>Campylobacterota</taxon>
        <taxon>Epsilonproteobacteria</taxon>
        <taxon>Campylobacterales</taxon>
        <taxon>Arcobacteraceae</taxon>
        <taxon>Poseidonibacter</taxon>
    </lineage>
</organism>
<name>A0ABQ6VIX2_9BACT</name>
<dbReference type="RefSeq" id="WP_152192337.1">
    <property type="nucleotide sequence ID" value="NZ_WFKJ01000090.1"/>
</dbReference>
<protein>
    <submittedName>
        <fullName evidence="1">Uncharacterized protein</fullName>
    </submittedName>
</protein>
<dbReference type="EMBL" id="WFKJ01000090">
    <property type="protein sequence ID" value="KAB7885964.1"/>
    <property type="molecule type" value="Genomic_DNA"/>
</dbReference>
<sequence length="241" mass="28248">MNTLNGYEKFEKLMADFIPKFVNPIAKQKLDDPSFSSTQNDMEFIIFNGFSEISSSLDTLRLIELFIKTNPPEENGINYSNYLTYHVHNYLQEMYILKERLKTYSKKIQRKYNKVIDEEALKTTVESLMKIVLEALNCITGDSGVRNLHVHSEKFKDDELNWLSSTTFLANFHDEFKIQSKIAYETAKNKWQNTVENNNKELNKLIDIYFNTIYTIISVDGKVILPEEYTKHLTKPRKETS</sequence>
<reference evidence="1 2" key="1">
    <citation type="submission" date="2019-10" db="EMBL/GenBank/DDBJ databases">
        <title>Poseidonibacter ostreae sp. nov., isolated from the gut of the Ostrea denselamellosa.</title>
        <authorList>
            <person name="Choi A."/>
        </authorList>
    </citation>
    <scope>NUCLEOTIDE SEQUENCE [LARGE SCALE GENOMIC DNA]</scope>
    <source>
        <strain evidence="1 2">SJOD-M-5</strain>
    </source>
</reference>
<gene>
    <name evidence="1" type="ORF">GBG18_14855</name>
</gene>